<dbReference type="RefSeq" id="WP_113903353.1">
    <property type="nucleotide sequence ID" value="NZ_QNSB01000003.1"/>
</dbReference>
<comment type="caution">
    <text evidence="2">The sequence shown here is derived from an EMBL/GenBank/DDBJ whole genome shotgun (WGS) entry which is preliminary data.</text>
</comment>
<dbReference type="EMBL" id="QNSB01000003">
    <property type="protein sequence ID" value="RBP72869.1"/>
    <property type="molecule type" value="Genomic_DNA"/>
</dbReference>
<dbReference type="InterPro" id="IPR023393">
    <property type="entry name" value="START-like_dom_sf"/>
</dbReference>
<sequence>MRRGSDVRTRHFRQGSDGLGGHDREARESAPFHFESVWRANADPAAVWETLVDIDSWPQWWPGIASACLLDPRTPSDPGLGPGSRARLDVRSLAGIGLRFGLEVQVEQPGRGMTVTADGDLTGVGQWSLSADGPVTTVSIVWCVTTRRRLIRLLRPLAGLTHGRVMAAGNAGLNRRLSQRAR</sequence>
<evidence type="ECO:0000313" key="3">
    <source>
        <dbReference type="Proteomes" id="UP000253509"/>
    </source>
</evidence>
<proteinExistence type="predicted"/>
<feature type="region of interest" description="Disordered" evidence="1">
    <location>
        <begin position="1"/>
        <end position="26"/>
    </location>
</feature>
<dbReference type="InterPro" id="IPR019587">
    <property type="entry name" value="Polyketide_cyclase/dehydratase"/>
</dbReference>
<evidence type="ECO:0000256" key="1">
    <source>
        <dbReference type="SAM" id="MobiDB-lite"/>
    </source>
</evidence>
<accession>A0A366INE2</accession>
<reference evidence="2 3" key="1">
    <citation type="submission" date="2018-06" db="EMBL/GenBank/DDBJ databases">
        <title>Freshwater and sediment microbial communities from various areas in North America, analyzing microbe dynamics in response to fracking.</title>
        <authorList>
            <person name="Lamendella R."/>
        </authorList>
    </citation>
    <scope>NUCLEOTIDE SEQUENCE [LARGE SCALE GENOMIC DNA]</scope>
    <source>
        <strain evidence="2 3">3b_TX</strain>
    </source>
</reference>
<dbReference type="SUPFAM" id="SSF55961">
    <property type="entry name" value="Bet v1-like"/>
    <property type="match status" value="1"/>
</dbReference>
<keyword evidence="3" id="KW-1185">Reference proteome</keyword>
<dbReference type="Proteomes" id="UP000253509">
    <property type="component" value="Unassembled WGS sequence"/>
</dbReference>
<name>A0A366INE2_9MICO</name>
<organism evidence="2 3">
    <name type="scientific">Brevibacterium celere</name>
    <dbReference type="NCBI Taxonomy" id="225845"/>
    <lineage>
        <taxon>Bacteria</taxon>
        <taxon>Bacillati</taxon>
        <taxon>Actinomycetota</taxon>
        <taxon>Actinomycetes</taxon>
        <taxon>Micrococcales</taxon>
        <taxon>Brevibacteriaceae</taxon>
        <taxon>Brevibacterium</taxon>
    </lineage>
</organism>
<dbReference type="AlphaFoldDB" id="A0A366INE2"/>
<dbReference type="Pfam" id="PF10604">
    <property type="entry name" value="Polyketide_cyc2"/>
    <property type="match status" value="1"/>
</dbReference>
<evidence type="ECO:0000313" key="2">
    <source>
        <dbReference type="EMBL" id="RBP72869.1"/>
    </source>
</evidence>
<dbReference type="Gene3D" id="3.30.530.20">
    <property type="match status" value="1"/>
</dbReference>
<protein>
    <submittedName>
        <fullName evidence="2">Polyketide cyclase/dehydrase/lipid transport protein</fullName>
    </submittedName>
</protein>
<gene>
    <name evidence="2" type="ORF">DFO65_103160</name>
</gene>